<accession>A0A0E9QL41</accession>
<organism evidence="1">
    <name type="scientific">Anguilla anguilla</name>
    <name type="common">European freshwater eel</name>
    <name type="synonym">Muraena anguilla</name>
    <dbReference type="NCBI Taxonomy" id="7936"/>
    <lineage>
        <taxon>Eukaryota</taxon>
        <taxon>Metazoa</taxon>
        <taxon>Chordata</taxon>
        <taxon>Craniata</taxon>
        <taxon>Vertebrata</taxon>
        <taxon>Euteleostomi</taxon>
        <taxon>Actinopterygii</taxon>
        <taxon>Neopterygii</taxon>
        <taxon>Teleostei</taxon>
        <taxon>Anguilliformes</taxon>
        <taxon>Anguillidae</taxon>
        <taxon>Anguilla</taxon>
    </lineage>
</organism>
<dbReference type="EMBL" id="GBXM01091774">
    <property type="protein sequence ID" value="JAH16803.1"/>
    <property type="molecule type" value="Transcribed_RNA"/>
</dbReference>
<reference evidence="1" key="1">
    <citation type="submission" date="2014-11" db="EMBL/GenBank/DDBJ databases">
        <authorList>
            <person name="Amaro Gonzalez C."/>
        </authorList>
    </citation>
    <scope>NUCLEOTIDE SEQUENCE</scope>
</reference>
<sequence>MLPNQTRCYLRSFDYYTTLTPLPLALTLMISL</sequence>
<protein>
    <submittedName>
        <fullName evidence="1">Uncharacterized protein</fullName>
    </submittedName>
</protein>
<reference evidence="1" key="2">
    <citation type="journal article" date="2015" name="Fish Shellfish Immunol.">
        <title>Early steps in the European eel (Anguilla anguilla)-Vibrio vulnificus interaction in the gills: Role of the RtxA13 toxin.</title>
        <authorList>
            <person name="Callol A."/>
            <person name="Pajuelo D."/>
            <person name="Ebbesson L."/>
            <person name="Teles M."/>
            <person name="MacKenzie S."/>
            <person name="Amaro C."/>
        </authorList>
    </citation>
    <scope>NUCLEOTIDE SEQUENCE</scope>
</reference>
<dbReference type="AlphaFoldDB" id="A0A0E9QL41"/>
<proteinExistence type="predicted"/>
<name>A0A0E9QL41_ANGAN</name>
<evidence type="ECO:0000313" key="1">
    <source>
        <dbReference type="EMBL" id="JAH16803.1"/>
    </source>
</evidence>